<dbReference type="SUPFAM" id="SSF57756">
    <property type="entry name" value="Retrovirus zinc finger-like domains"/>
    <property type="match status" value="1"/>
</dbReference>
<organism evidence="5 6">
    <name type="scientific">Ambrosiozyma monospora</name>
    <name type="common">Yeast</name>
    <name type="synonym">Endomycopsis monosporus</name>
    <dbReference type="NCBI Taxonomy" id="43982"/>
    <lineage>
        <taxon>Eukaryota</taxon>
        <taxon>Fungi</taxon>
        <taxon>Dikarya</taxon>
        <taxon>Ascomycota</taxon>
        <taxon>Saccharomycotina</taxon>
        <taxon>Pichiomycetes</taxon>
        <taxon>Pichiales</taxon>
        <taxon>Pichiaceae</taxon>
        <taxon>Ambrosiozyma</taxon>
    </lineage>
</organism>
<evidence type="ECO:0000259" key="4">
    <source>
        <dbReference type="PROSITE" id="PS50158"/>
    </source>
</evidence>
<dbReference type="PROSITE" id="PS50158">
    <property type="entry name" value="ZF_CCHC"/>
    <property type="match status" value="1"/>
</dbReference>
<protein>
    <submittedName>
        <fullName evidence="5">Unnamed protein product</fullName>
    </submittedName>
</protein>
<keyword evidence="1" id="KW-0862">Zinc</keyword>
<dbReference type="InterPro" id="IPR001878">
    <property type="entry name" value="Znf_CCHC"/>
</dbReference>
<comment type="caution">
    <text evidence="5">The sequence shown here is derived from an EMBL/GenBank/DDBJ whole genome shotgun (WGS) entry which is preliminary data.</text>
</comment>
<evidence type="ECO:0000256" key="1">
    <source>
        <dbReference type="PROSITE-ProRule" id="PRU00047"/>
    </source>
</evidence>
<feature type="coiled-coil region" evidence="2">
    <location>
        <begin position="14"/>
        <end position="41"/>
    </location>
</feature>
<dbReference type="Proteomes" id="UP001165063">
    <property type="component" value="Unassembled WGS sequence"/>
</dbReference>
<dbReference type="GO" id="GO:0003676">
    <property type="term" value="F:nucleic acid binding"/>
    <property type="evidence" value="ECO:0007669"/>
    <property type="project" value="InterPro"/>
</dbReference>
<keyword evidence="6" id="KW-1185">Reference proteome</keyword>
<feature type="region of interest" description="Disordered" evidence="3">
    <location>
        <begin position="263"/>
        <end position="303"/>
    </location>
</feature>
<reference evidence="5" key="1">
    <citation type="submission" date="2023-04" db="EMBL/GenBank/DDBJ databases">
        <title>Ambrosiozyma monospora NBRC 1965.</title>
        <authorList>
            <person name="Ichikawa N."/>
            <person name="Sato H."/>
            <person name="Tonouchi N."/>
        </authorList>
    </citation>
    <scope>NUCLEOTIDE SEQUENCE</scope>
    <source>
        <strain evidence="5">NBRC 1965</strain>
    </source>
</reference>
<feature type="region of interest" description="Disordered" evidence="3">
    <location>
        <begin position="365"/>
        <end position="387"/>
    </location>
</feature>
<accession>A0A9W6YRF1</accession>
<evidence type="ECO:0000313" key="6">
    <source>
        <dbReference type="Proteomes" id="UP001165063"/>
    </source>
</evidence>
<evidence type="ECO:0000256" key="3">
    <source>
        <dbReference type="SAM" id="MobiDB-lite"/>
    </source>
</evidence>
<dbReference type="EMBL" id="BSXU01000151">
    <property type="protein sequence ID" value="GMG19540.1"/>
    <property type="molecule type" value="Genomic_DNA"/>
</dbReference>
<name>A0A9W6YRF1_AMBMO</name>
<evidence type="ECO:0000313" key="5">
    <source>
        <dbReference type="EMBL" id="GMG19540.1"/>
    </source>
</evidence>
<gene>
    <name evidence="5" type="ORF">Amon01_000054400</name>
</gene>
<keyword evidence="2" id="KW-0175">Coiled coil</keyword>
<proteinExistence type="predicted"/>
<feature type="region of interest" description="Disordered" evidence="3">
    <location>
        <begin position="195"/>
        <end position="250"/>
    </location>
</feature>
<feature type="domain" description="CCHC-type" evidence="4">
    <location>
        <begin position="360"/>
        <end position="375"/>
    </location>
</feature>
<dbReference type="GO" id="GO:0008270">
    <property type="term" value="F:zinc ion binding"/>
    <property type="evidence" value="ECO:0007669"/>
    <property type="project" value="UniProtKB-KW"/>
</dbReference>
<dbReference type="AlphaFoldDB" id="A0A9W6YRF1"/>
<sequence length="387" mass="42195">MEDKKTIMVNGSEMNQLNKTIEKLATNITSKQKELDSLKEHYNLRISQLNKYILQLENALEIHETTNKKEKGPVETASHSDTILKKTSSGSITSITSSATCLSLSSGSSSSSSSLSIANPQRLTQRRLINPEALLDYELKCPNCDHQIYKLQDELNLSQQSTLTLTNASETSNGSELLVVPKGLLKLEPIGSVTSMIPGKPSTTQSPNFPPPSNPVFKQTAHPLTPGPWRKSKSSPNPTQILSSSTSRSSLASRLGSIKIGKAGVAGTESQHQHSHNRSPSQPHSHSHTRSHNSSSNYPPPRATQILQGSVIVKNKTTFSYGQSTAKVQFQEPVVQRQAQGQAQTQTQSHGKRSKKKICCSFCDKEGHKRSECPSKLYPGLSSDSKS</sequence>
<dbReference type="OrthoDB" id="4069967at2759"/>
<evidence type="ECO:0000256" key="2">
    <source>
        <dbReference type="SAM" id="Coils"/>
    </source>
</evidence>
<dbReference type="InterPro" id="IPR036875">
    <property type="entry name" value="Znf_CCHC_sf"/>
</dbReference>
<keyword evidence="1" id="KW-0479">Metal-binding</keyword>
<keyword evidence="1" id="KW-0863">Zinc-finger</keyword>